<dbReference type="Proteomes" id="UP000436016">
    <property type="component" value="Unassembled WGS sequence"/>
</dbReference>
<evidence type="ECO:0000313" key="10">
    <source>
        <dbReference type="Proteomes" id="UP000436016"/>
    </source>
</evidence>
<evidence type="ECO:0000313" key="9">
    <source>
        <dbReference type="EMBL" id="MXU64929.1"/>
    </source>
</evidence>
<evidence type="ECO:0000259" key="8">
    <source>
        <dbReference type="PROSITE" id="PS51462"/>
    </source>
</evidence>
<dbReference type="SUPFAM" id="SSF55811">
    <property type="entry name" value="Nudix"/>
    <property type="match status" value="1"/>
</dbReference>
<organism evidence="9 10">
    <name type="scientific">Oceanomicrobium pacificus</name>
    <dbReference type="NCBI Taxonomy" id="2692916"/>
    <lineage>
        <taxon>Bacteria</taxon>
        <taxon>Pseudomonadati</taxon>
        <taxon>Pseudomonadota</taxon>
        <taxon>Alphaproteobacteria</taxon>
        <taxon>Rhodobacterales</taxon>
        <taxon>Paracoccaceae</taxon>
        <taxon>Oceanomicrobium</taxon>
    </lineage>
</organism>
<keyword evidence="7" id="KW-0464">Manganese</keyword>
<evidence type="ECO:0000256" key="5">
    <source>
        <dbReference type="ARBA" id="ARBA00022801"/>
    </source>
</evidence>
<gene>
    <name evidence="9" type="ORF">GSH16_05690</name>
</gene>
<dbReference type="PANTHER" id="PTHR12992">
    <property type="entry name" value="NUDIX HYDROLASE"/>
    <property type="match status" value="1"/>
</dbReference>
<dbReference type="InterPro" id="IPR045121">
    <property type="entry name" value="CoAse"/>
</dbReference>
<dbReference type="GO" id="GO:0009132">
    <property type="term" value="P:nucleoside diphosphate metabolic process"/>
    <property type="evidence" value="ECO:0007669"/>
    <property type="project" value="InterPro"/>
</dbReference>
<keyword evidence="10" id="KW-1185">Reference proteome</keyword>
<dbReference type="GO" id="GO:0000287">
    <property type="term" value="F:magnesium ion binding"/>
    <property type="evidence" value="ECO:0007669"/>
    <property type="project" value="InterPro"/>
</dbReference>
<evidence type="ECO:0000256" key="3">
    <source>
        <dbReference type="ARBA" id="ARBA00006506"/>
    </source>
</evidence>
<dbReference type="PANTHER" id="PTHR12992:SF11">
    <property type="entry name" value="MITOCHONDRIAL COENZYME A DIPHOSPHATASE NUDT8"/>
    <property type="match status" value="1"/>
</dbReference>
<dbReference type="CDD" id="cd03426">
    <property type="entry name" value="NUDIX_CoAse_Nudt7"/>
    <property type="match status" value="1"/>
</dbReference>
<keyword evidence="6" id="KW-0460">Magnesium</keyword>
<dbReference type="GO" id="GO:0030145">
    <property type="term" value="F:manganese ion binding"/>
    <property type="evidence" value="ECO:0007669"/>
    <property type="project" value="InterPro"/>
</dbReference>
<comment type="caution">
    <text evidence="9">The sequence shown here is derived from an EMBL/GenBank/DDBJ whole genome shotgun (WGS) entry which is preliminary data.</text>
</comment>
<feature type="domain" description="Nudix hydrolase" evidence="8">
    <location>
        <begin position="42"/>
        <end position="178"/>
    </location>
</feature>
<dbReference type="PROSITE" id="PS01293">
    <property type="entry name" value="NUDIX_COA"/>
    <property type="match status" value="1"/>
</dbReference>
<name>A0A6B0TQH0_9RHOB</name>
<comment type="cofactor">
    <cofactor evidence="2">
        <name>Mg(2+)</name>
        <dbReference type="ChEBI" id="CHEBI:18420"/>
    </cofactor>
</comment>
<dbReference type="PROSITE" id="PS51462">
    <property type="entry name" value="NUDIX"/>
    <property type="match status" value="1"/>
</dbReference>
<comment type="cofactor">
    <cofactor evidence="1">
        <name>Mn(2+)</name>
        <dbReference type="ChEBI" id="CHEBI:29035"/>
    </cofactor>
</comment>
<comment type="similarity">
    <text evidence="3">Belongs to the Nudix hydrolase family. PCD1 subfamily.</text>
</comment>
<accession>A0A6B0TQH0</accession>
<evidence type="ECO:0000256" key="4">
    <source>
        <dbReference type="ARBA" id="ARBA00022723"/>
    </source>
</evidence>
<keyword evidence="4" id="KW-0479">Metal-binding</keyword>
<sequence>MTRSGPSLSDIRAALDARPIAPSSDYDLNPGGLAALPAERKLRPAAVLVPLVERRHGLDVLLTKRASHLKHHPGQVSFPGGKQEPDDPDLQATALREAQEEIGLDPALAQVLAPLSTHETVTRFTVTPYLAEIDPGFRPVPERGEVDEVFAVPLAHLLDPDNLQIHSRIWQGQRRAYFTIPYGPYYIWGATARMIKGLADRLGPL</sequence>
<evidence type="ECO:0000256" key="7">
    <source>
        <dbReference type="ARBA" id="ARBA00023211"/>
    </source>
</evidence>
<dbReference type="InterPro" id="IPR000086">
    <property type="entry name" value="NUDIX_hydrolase_dom"/>
</dbReference>
<dbReference type="InterPro" id="IPR000059">
    <property type="entry name" value="NUDIX_hydrolase_NudL_CS"/>
</dbReference>
<evidence type="ECO:0000256" key="6">
    <source>
        <dbReference type="ARBA" id="ARBA00022842"/>
    </source>
</evidence>
<dbReference type="Gene3D" id="3.90.79.10">
    <property type="entry name" value="Nucleoside Triphosphate Pyrophosphohydrolase"/>
    <property type="match status" value="1"/>
</dbReference>
<evidence type="ECO:0000256" key="2">
    <source>
        <dbReference type="ARBA" id="ARBA00001946"/>
    </source>
</evidence>
<reference evidence="9 10" key="1">
    <citation type="submission" date="2019-12" db="EMBL/GenBank/DDBJ databases">
        <title>Strain KN286 was isolated from seawater, which was collected from Caroline Seamount in the tropical western Pacific.</title>
        <authorList>
            <person name="Wang Q."/>
        </authorList>
    </citation>
    <scope>NUCLEOTIDE SEQUENCE [LARGE SCALE GENOMIC DNA]</scope>
    <source>
        <strain evidence="9 10">KN286</strain>
    </source>
</reference>
<keyword evidence="5" id="KW-0378">Hydrolase</keyword>
<dbReference type="GO" id="GO:0010945">
    <property type="term" value="F:coenzyme A diphosphatase activity"/>
    <property type="evidence" value="ECO:0007669"/>
    <property type="project" value="InterPro"/>
</dbReference>
<dbReference type="Pfam" id="PF00293">
    <property type="entry name" value="NUDIX"/>
    <property type="match status" value="1"/>
</dbReference>
<dbReference type="RefSeq" id="WP_160852745.1">
    <property type="nucleotide sequence ID" value="NZ_WUWG01000001.1"/>
</dbReference>
<protein>
    <submittedName>
        <fullName evidence="9">NUDIX domain-containing protein</fullName>
    </submittedName>
</protein>
<dbReference type="EMBL" id="WUWG01000001">
    <property type="protein sequence ID" value="MXU64929.1"/>
    <property type="molecule type" value="Genomic_DNA"/>
</dbReference>
<evidence type="ECO:0000256" key="1">
    <source>
        <dbReference type="ARBA" id="ARBA00001936"/>
    </source>
</evidence>
<dbReference type="InterPro" id="IPR015797">
    <property type="entry name" value="NUDIX_hydrolase-like_dom_sf"/>
</dbReference>
<dbReference type="AlphaFoldDB" id="A0A6B0TQH0"/>
<proteinExistence type="inferred from homology"/>